<evidence type="ECO:0000313" key="4">
    <source>
        <dbReference type="Proteomes" id="UP000027073"/>
    </source>
</evidence>
<organism evidence="3 4">
    <name type="scientific">Pleurotus ostreatus (strain PC15)</name>
    <name type="common">Oyster mushroom</name>
    <dbReference type="NCBI Taxonomy" id="1137138"/>
    <lineage>
        <taxon>Eukaryota</taxon>
        <taxon>Fungi</taxon>
        <taxon>Dikarya</taxon>
        <taxon>Basidiomycota</taxon>
        <taxon>Agaricomycotina</taxon>
        <taxon>Agaricomycetes</taxon>
        <taxon>Agaricomycetidae</taxon>
        <taxon>Agaricales</taxon>
        <taxon>Pleurotineae</taxon>
        <taxon>Pleurotaceae</taxon>
        <taxon>Pleurotus</taxon>
    </lineage>
</organism>
<evidence type="ECO:0000256" key="1">
    <source>
        <dbReference type="SAM" id="Coils"/>
    </source>
</evidence>
<accession>A0A067NNW4</accession>
<sequence length="95" mass="10584">MSNKPKGNDLFAASQQGGIAGGGFNENVITNENMEKRLEHLETISTTKPSPSLAMELREIEKKVVSLQNEVRLLKEGFEEKEKRQNLVLATRKGT</sequence>
<reference evidence="4" key="1">
    <citation type="journal article" date="2014" name="Proc. Natl. Acad. Sci. U.S.A.">
        <title>Extensive sampling of basidiomycete genomes demonstrates inadequacy of the white-rot/brown-rot paradigm for wood decay fungi.</title>
        <authorList>
            <person name="Riley R."/>
            <person name="Salamov A.A."/>
            <person name="Brown D.W."/>
            <person name="Nagy L.G."/>
            <person name="Floudas D."/>
            <person name="Held B.W."/>
            <person name="Levasseur A."/>
            <person name="Lombard V."/>
            <person name="Morin E."/>
            <person name="Otillar R."/>
            <person name="Lindquist E.A."/>
            <person name="Sun H."/>
            <person name="LaButti K.M."/>
            <person name="Schmutz J."/>
            <person name="Jabbour D."/>
            <person name="Luo H."/>
            <person name="Baker S.E."/>
            <person name="Pisabarro A.G."/>
            <person name="Walton J.D."/>
            <person name="Blanchette R.A."/>
            <person name="Henrissat B."/>
            <person name="Martin F."/>
            <person name="Cullen D."/>
            <person name="Hibbett D.S."/>
            <person name="Grigoriev I.V."/>
        </authorList>
    </citation>
    <scope>NUCLEOTIDE SEQUENCE [LARGE SCALE GENOMIC DNA]</scope>
    <source>
        <strain evidence="4">PC15</strain>
    </source>
</reference>
<dbReference type="HOGENOM" id="CLU_2373660_0_0_1"/>
<evidence type="ECO:0000256" key="2">
    <source>
        <dbReference type="SAM" id="MobiDB-lite"/>
    </source>
</evidence>
<feature type="region of interest" description="Disordered" evidence="2">
    <location>
        <begin position="1"/>
        <end position="26"/>
    </location>
</feature>
<name>A0A067NNW4_PLEO1</name>
<dbReference type="EMBL" id="KL198007">
    <property type="protein sequence ID" value="KDQ29763.1"/>
    <property type="molecule type" value="Genomic_DNA"/>
</dbReference>
<dbReference type="InParanoid" id="A0A067NNW4"/>
<gene>
    <name evidence="3" type="ORF">PLEOSDRAFT_1089243</name>
</gene>
<evidence type="ECO:0000313" key="3">
    <source>
        <dbReference type="EMBL" id="KDQ29763.1"/>
    </source>
</evidence>
<keyword evidence="1" id="KW-0175">Coiled coil</keyword>
<protein>
    <submittedName>
        <fullName evidence="3">Uncharacterized protein</fullName>
    </submittedName>
</protein>
<dbReference type="Proteomes" id="UP000027073">
    <property type="component" value="Unassembled WGS sequence"/>
</dbReference>
<proteinExistence type="predicted"/>
<dbReference type="AlphaFoldDB" id="A0A067NNW4"/>
<dbReference type="VEuPathDB" id="FungiDB:PLEOSDRAFT_1089243"/>
<feature type="coiled-coil region" evidence="1">
    <location>
        <begin position="57"/>
        <end position="84"/>
    </location>
</feature>